<dbReference type="EMBL" id="FZOR01000045">
    <property type="protein sequence ID" value="SNT56379.1"/>
    <property type="molecule type" value="Genomic_DNA"/>
</dbReference>
<keyword evidence="1" id="KW-0472">Membrane</keyword>
<keyword evidence="3" id="KW-1185">Reference proteome</keyword>
<organism evidence="2 3">
    <name type="scientific">Actinomadura meyerae</name>
    <dbReference type="NCBI Taxonomy" id="240840"/>
    <lineage>
        <taxon>Bacteria</taxon>
        <taxon>Bacillati</taxon>
        <taxon>Actinomycetota</taxon>
        <taxon>Actinomycetes</taxon>
        <taxon>Streptosporangiales</taxon>
        <taxon>Thermomonosporaceae</taxon>
        <taxon>Actinomadura</taxon>
    </lineage>
</organism>
<feature type="transmembrane region" description="Helical" evidence="1">
    <location>
        <begin position="70"/>
        <end position="87"/>
    </location>
</feature>
<protein>
    <submittedName>
        <fullName evidence="2">Uncharacterized protein</fullName>
    </submittedName>
</protein>
<gene>
    <name evidence="2" type="ORF">SAMN05443665_104518</name>
</gene>
<reference evidence="2 3" key="1">
    <citation type="submission" date="2017-06" db="EMBL/GenBank/DDBJ databases">
        <authorList>
            <person name="Kim H.J."/>
            <person name="Triplett B.A."/>
        </authorList>
    </citation>
    <scope>NUCLEOTIDE SEQUENCE [LARGE SCALE GENOMIC DNA]</scope>
    <source>
        <strain evidence="2 3">DSM 44715</strain>
    </source>
</reference>
<keyword evidence="1" id="KW-0812">Transmembrane</keyword>
<feature type="transmembrane region" description="Helical" evidence="1">
    <location>
        <begin position="42"/>
        <end position="63"/>
    </location>
</feature>
<proteinExistence type="predicted"/>
<name>A0A239NQJ6_9ACTN</name>
<dbReference type="RefSeq" id="WP_089330063.1">
    <property type="nucleotide sequence ID" value="NZ_FZOR01000045.1"/>
</dbReference>
<accession>A0A239NQJ6</accession>
<sequence>MSILIPLAVTASAFSVLGWWLHRAYAAFRARPGGCGASVPPHVIVTAVSLGLGGAAGVVALLVPAAWPPIGAGIAVTSLALAFYALWHGRQRP</sequence>
<keyword evidence="1" id="KW-1133">Transmembrane helix</keyword>
<evidence type="ECO:0000313" key="3">
    <source>
        <dbReference type="Proteomes" id="UP000198318"/>
    </source>
</evidence>
<dbReference type="Proteomes" id="UP000198318">
    <property type="component" value="Unassembled WGS sequence"/>
</dbReference>
<evidence type="ECO:0000256" key="1">
    <source>
        <dbReference type="SAM" id="Phobius"/>
    </source>
</evidence>
<evidence type="ECO:0000313" key="2">
    <source>
        <dbReference type="EMBL" id="SNT56379.1"/>
    </source>
</evidence>
<dbReference type="AlphaFoldDB" id="A0A239NQJ6"/>